<protein>
    <submittedName>
        <fullName evidence="1">Uncharacterized protein</fullName>
    </submittedName>
</protein>
<reference evidence="1" key="1">
    <citation type="submission" date="2021-02" db="EMBL/GenBank/DDBJ databases">
        <authorList>
            <person name="Nowell W R."/>
        </authorList>
    </citation>
    <scope>NUCLEOTIDE SEQUENCE</scope>
</reference>
<comment type="caution">
    <text evidence="1">The sequence shown here is derived from an EMBL/GenBank/DDBJ whole genome shotgun (WGS) entry which is preliminary data.</text>
</comment>
<name>A0A822DMV3_9BILA</name>
<organism evidence="1 2">
    <name type="scientific">Rotaria socialis</name>
    <dbReference type="NCBI Taxonomy" id="392032"/>
    <lineage>
        <taxon>Eukaryota</taxon>
        <taxon>Metazoa</taxon>
        <taxon>Spiralia</taxon>
        <taxon>Gnathifera</taxon>
        <taxon>Rotifera</taxon>
        <taxon>Eurotatoria</taxon>
        <taxon>Bdelloidea</taxon>
        <taxon>Philodinida</taxon>
        <taxon>Philodinidae</taxon>
        <taxon>Rotaria</taxon>
    </lineage>
</organism>
<dbReference type="Proteomes" id="UP000663848">
    <property type="component" value="Unassembled WGS sequence"/>
</dbReference>
<dbReference type="AlphaFoldDB" id="A0A822DMV3"/>
<proteinExistence type="predicted"/>
<gene>
    <name evidence="1" type="ORF">QYT958_LOCUS43425</name>
</gene>
<feature type="non-terminal residue" evidence="1">
    <location>
        <position position="70"/>
    </location>
</feature>
<sequence length="70" mass="7922">MKDLIGKYAINLQNPVNGSSVRFMIGRTPEGLVDNLTVLLWYENETFDSHVVHVLPALSKHTYKLGSTEY</sequence>
<evidence type="ECO:0000313" key="1">
    <source>
        <dbReference type="EMBL" id="CAF5073475.1"/>
    </source>
</evidence>
<accession>A0A822DMV3</accession>
<evidence type="ECO:0000313" key="2">
    <source>
        <dbReference type="Proteomes" id="UP000663848"/>
    </source>
</evidence>
<dbReference type="EMBL" id="CAJOBR010061490">
    <property type="protein sequence ID" value="CAF5073475.1"/>
    <property type="molecule type" value="Genomic_DNA"/>
</dbReference>